<gene>
    <name evidence="5" type="primary">sufC</name>
    <name evidence="5" type="ORF">HOP12_15050</name>
</gene>
<dbReference type="GO" id="GO:0005524">
    <property type="term" value="F:ATP binding"/>
    <property type="evidence" value="ECO:0007669"/>
    <property type="project" value="UniProtKB-KW"/>
</dbReference>
<dbReference type="Pfam" id="PF00005">
    <property type="entry name" value="ABC_tran"/>
    <property type="match status" value="1"/>
</dbReference>
<dbReference type="EMBL" id="JABFRW010000196">
    <property type="protein sequence ID" value="NOT35461.1"/>
    <property type="molecule type" value="Genomic_DNA"/>
</dbReference>
<dbReference type="InterPro" id="IPR017871">
    <property type="entry name" value="ABC_transporter-like_CS"/>
</dbReference>
<dbReference type="SMART" id="SM00382">
    <property type="entry name" value="AAA"/>
    <property type="match status" value="1"/>
</dbReference>
<evidence type="ECO:0000256" key="3">
    <source>
        <dbReference type="ARBA" id="ARBA00022840"/>
    </source>
</evidence>
<dbReference type="Gene3D" id="3.40.50.300">
    <property type="entry name" value="P-loop containing nucleotide triphosphate hydrolases"/>
    <property type="match status" value="1"/>
</dbReference>
<dbReference type="AlphaFoldDB" id="A0A849SLZ8"/>
<evidence type="ECO:0000256" key="1">
    <source>
        <dbReference type="ARBA" id="ARBA00006216"/>
    </source>
</evidence>
<feature type="domain" description="ABC transporter" evidence="4">
    <location>
        <begin position="7"/>
        <end position="260"/>
    </location>
</feature>
<comment type="caution">
    <text evidence="5">The sequence shown here is derived from an EMBL/GenBank/DDBJ whole genome shotgun (WGS) entry which is preliminary data.</text>
</comment>
<evidence type="ECO:0000313" key="6">
    <source>
        <dbReference type="Proteomes" id="UP000580839"/>
    </source>
</evidence>
<accession>A0A849SLZ8</accession>
<proteinExistence type="inferred from homology"/>
<reference evidence="5 6" key="1">
    <citation type="submission" date="2020-04" db="EMBL/GenBank/DDBJ databases">
        <title>Metagenomic profiling of ammonia- and methane-oxidizing microorganisms in a Dutch drinking water treatment plant.</title>
        <authorList>
            <person name="Poghosyan L."/>
            <person name="Leucker S."/>
        </authorList>
    </citation>
    <scope>NUCLEOTIDE SEQUENCE [LARGE SCALE GENOMIC DNA]</scope>
    <source>
        <strain evidence="5">S-RSF-IL-03</strain>
    </source>
</reference>
<dbReference type="InterPro" id="IPR010230">
    <property type="entry name" value="FeS-cluster_ATPase_SufC"/>
</dbReference>
<dbReference type="CDD" id="cd03217">
    <property type="entry name" value="ABC_FeS_Assembly"/>
    <property type="match status" value="1"/>
</dbReference>
<name>A0A849SLZ8_UNCEI</name>
<organism evidence="5 6">
    <name type="scientific">Eiseniibacteriota bacterium</name>
    <dbReference type="NCBI Taxonomy" id="2212470"/>
    <lineage>
        <taxon>Bacteria</taxon>
        <taxon>Candidatus Eiseniibacteriota</taxon>
    </lineage>
</organism>
<dbReference type="InterPro" id="IPR027417">
    <property type="entry name" value="P-loop_NTPase"/>
</dbReference>
<dbReference type="GO" id="GO:0016887">
    <property type="term" value="F:ATP hydrolysis activity"/>
    <property type="evidence" value="ECO:0007669"/>
    <property type="project" value="InterPro"/>
</dbReference>
<keyword evidence="3" id="KW-0067">ATP-binding</keyword>
<dbReference type="SUPFAM" id="SSF52540">
    <property type="entry name" value="P-loop containing nucleoside triphosphate hydrolases"/>
    <property type="match status" value="1"/>
</dbReference>
<dbReference type="PROSITE" id="PS00211">
    <property type="entry name" value="ABC_TRANSPORTER_1"/>
    <property type="match status" value="1"/>
</dbReference>
<keyword evidence="2" id="KW-0547">Nucleotide-binding</keyword>
<dbReference type="NCBIfam" id="TIGR01978">
    <property type="entry name" value="sufC"/>
    <property type="match status" value="1"/>
</dbReference>
<dbReference type="PANTHER" id="PTHR43204">
    <property type="entry name" value="ABC TRANSPORTER I FAMILY MEMBER 6, CHLOROPLASTIC"/>
    <property type="match status" value="1"/>
</dbReference>
<dbReference type="InterPro" id="IPR003593">
    <property type="entry name" value="AAA+_ATPase"/>
</dbReference>
<comment type="similarity">
    <text evidence="1">Belongs to the ABC transporter superfamily. Ycf16 family.</text>
</comment>
<evidence type="ECO:0000256" key="2">
    <source>
        <dbReference type="ARBA" id="ARBA00022741"/>
    </source>
</evidence>
<dbReference type="PROSITE" id="PS50893">
    <property type="entry name" value="ABC_TRANSPORTER_2"/>
    <property type="match status" value="1"/>
</dbReference>
<dbReference type="Proteomes" id="UP000580839">
    <property type="component" value="Unassembled WGS sequence"/>
</dbReference>
<evidence type="ECO:0000259" key="4">
    <source>
        <dbReference type="PROSITE" id="PS50893"/>
    </source>
</evidence>
<dbReference type="PANTHER" id="PTHR43204:SF1">
    <property type="entry name" value="ABC TRANSPORTER I FAMILY MEMBER 6, CHLOROPLASTIC"/>
    <property type="match status" value="1"/>
</dbReference>
<sequence length="267" mass="29348">MSTTPELQVKDLHVAVEGKEILKGLSLEVRKGEIHALMGPNGSGKSTLANTLMGHPRYEVTDGNILFRGESVLEMEADERSRAGLFMAFQYPVAIPGVTVANFLRAALNARLQAPEADANGRMPHKKGIPPREFRALLKQQMEVLKMDESFAGRYLNDGFSGGEKKRAEILQMALLKPTIAIMDETDSGLDIDALRVVSDGVNALAGPEIGVIVITHYNRILNYIKPDQVHVMKEGRILMTGGPELAVELETRGYDWVQAPKEMATR</sequence>
<protein>
    <submittedName>
        <fullName evidence="5">Fe-S cluster assembly ATPase SufC</fullName>
    </submittedName>
</protein>
<evidence type="ECO:0000313" key="5">
    <source>
        <dbReference type="EMBL" id="NOT35461.1"/>
    </source>
</evidence>
<dbReference type="InterPro" id="IPR003439">
    <property type="entry name" value="ABC_transporter-like_ATP-bd"/>
</dbReference>